<dbReference type="Pfam" id="PF04264">
    <property type="entry name" value="YceI"/>
    <property type="match status" value="1"/>
</dbReference>
<evidence type="ECO:0000259" key="2">
    <source>
        <dbReference type="SMART" id="SM00867"/>
    </source>
</evidence>
<evidence type="ECO:0000256" key="1">
    <source>
        <dbReference type="ARBA" id="ARBA00008812"/>
    </source>
</evidence>
<dbReference type="InterPro" id="IPR007372">
    <property type="entry name" value="Lipid/polyisoprenoid-bd_YceI"/>
</dbReference>
<accession>A0A2N3XT51</accession>
<dbReference type="EMBL" id="PJNB01000001">
    <property type="protein sequence ID" value="PKW13843.1"/>
    <property type="molecule type" value="Genomic_DNA"/>
</dbReference>
<dbReference type="STRING" id="994479.GCA_000194155_04120"/>
<feature type="domain" description="Lipid/polyisoprenoid-binding YceI-like" evidence="2">
    <location>
        <begin position="14"/>
        <end position="177"/>
    </location>
</feature>
<keyword evidence="4" id="KW-1185">Reference proteome</keyword>
<dbReference type="SMART" id="SM00867">
    <property type="entry name" value="YceI"/>
    <property type="match status" value="1"/>
</dbReference>
<dbReference type="AlphaFoldDB" id="A0A2N3XT51"/>
<dbReference type="Proteomes" id="UP000233786">
    <property type="component" value="Unassembled WGS sequence"/>
</dbReference>
<dbReference type="SUPFAM" id="SSF101874">
    <property type="entry name" value="YceI-like"/>
    <property type="match status" value="1"/>
</dbReference>
<comment type="similarity">
    <text evidence="1">Belongs to the UPF0312 family.</text>
</comment>
<evidence type="ECO:0000313" key="4">
    <source>
        <dbReference type="Proteomes" id="UP000233786"/>
    </source>
</evidence>
<sequence>MTAETTALPLTAGRWALDPFHSSVGFSIRHLGVSKVRGRFAELEAELVVGETLDESTITATVSVASIDTGNADRDAHVIASDLLDVEKRPTMTFRSTRLRGEGEDWFLDGELTIGEVTKPITFEVEFGGIGDVFDGSRHAGFEANGEIRRSDYGINFGAGEALLGNVVKIQLDVQFVEPK</sequence>
<dbReference type="PANTHER" id="PTHR34406">
    <property type="entry name" value="PROTEIN YCEI"/>
    <property type="match status" value="1"/>
</dbReference>
<name>A0A2N3XT51_SACSN</name>
<comment type="caution">
    <text evidence="3">The sequence shown here is derived from an EMBL/GenBank/DDBJ whole genome shotgun (WGS) entry which is preliminary data.</text>
</comment>
<gene>
    <name evidence="3" type="ORF">A8926_1409</name>
</gene>
<reference evidence="3" key="1">
    <citation type="submission" date="2017-12" db="EMBL/GenBank/DDBJ databases">
        <title>Sequencing the genomes of 1000 Actinobacteria strains.</title>
        <authorList>
            <person name="Klenk H.-P."/>
        </authorList>
    </citation>
    <scope>NUCLEOTIDE SEQUENCE [LARGE SCALE GENOMIC DNA]</scope>
    <source>
        <strain evidence="3">DSM 44228</strain>
    </source>
</reference>
<dbReference type="RefSeq" id="WP_010308054.1">
    <property type="nucleotide sequence ID" value="NZ_CP061007.1"/>
</dbReference>
<dbReference type="OrthoDB" id="9811006at2"/>
<proteinExistence type="inferred from homology"/>
<evidence type="ECO:0000313" key="3">
    <source>
        <dbReference type="EMBL" id="PKW13843.1"/>
    </source>
</evidence>
<dbReference type="PANTHER" id="PTHR34406:SF1">
    <property type="entry name" value="PROTEIN YCEI"/>
    <property type="match status" value="1"/>
</dbReference>
<dbReference type="Gene3D" id="2.40.128.110">
    <property type="entry name" value="Lipid/polyisoprenoid-binding, YceI-like"/>
    <property type="match status" value="1"/>
</dbReference>
<organism evidence="3 4">
    <name type="scientific">Saccharopolyspora spinosa</name>
    <dbReference type="NCBI Taxonomy" id="60894"/>
    <lineage>
        <taxon>Bacteria</taxon>
        <taxon>Bacillati</taxon>
        <taxon>Actinomycetota</taxon>
        <taxon>Actinomycetes</taxon>
        <taxon>Pseudonocardiales</taxon>
        <taxon>Pseudonocardiaceae</taxon>
        <taxon>Saccharopolyspora</taxon>
    </lineage>
</organism>
<protein>
    <submittedName>
        <fullName evidence="3">Polyisoprenoid-binding protein YceI</fullName>
    </submittedName>
</protein>
<dbReference type="InterPro" id="IPR036761">
    <property type="entry name" value="TTHA0802/YceI-like_sf"/>
</dbReference>